<proteinExistence type="predicted"/>
<dbReference type="EMBL" id="KN832976">
    <property type="protein sequence ID" value="KIM88773.1"/>
    <property type="molecule type" value="Genomic_DNA"/>
</dbReference>
<dbReference type="InParanoid" id="A0A0C3BQJ2"/>
<evidence type="ECO:0000313" key="2">
    <source>
        <dbReference type="Proteomes" id="UP000054166"/>
    </source>
</evidence>
<name>A0A0C3BQJ2_PILCF</name>
<keyword evidence="2" id="KW-1185">Reference proteome</keyword>
<gene>
    <name evidence="1" type="ORF">PILCRDRAFT_238674</name>
</gene>
<dbReference type="Proteomes" id="UP000054166">
    <property type="component" value="Unassembled WGS sequence"/>
</dbReference>
<evidence type="ECO:0000313" key="1">
    <source>
        <dbReference type="EMBL" id="KIM88773.1"/>
    </source>
</evidence>
<reference evidence="1 2" key="1">
    <citation type="submission" date="2014-04" db="EMBL/GenBank/DDBJ databases">
        <authorList>
            <consortium name="DOE Joint Genome Institute"/>
            <person name="Kuo A."/>
            <person name="Tarkka M."/>
            <person name="Buscot F."/>
            <person name="Kohler A."/>
            <person name="Nagy L.G."/>
            <person name="Floudas D."/>
            <person name="Copeland A."/>
            <person name="Barry K.W."/>
            <person name="Cichocki N."/>
            <person name="Veneault-Fourrey C."/>
            <person name="LaButti K."/>
            <person name="Lindquist E.A."/>
            <person name="Lipzen A."/>
            <person name="Lundell T."/>
            <person name="Morin E."/>
            <person name="Murat C."/>
            <person name="Sun H."/>
            <person name="Tunlid A."/>
            <person name="Henrissat B."/>
            <person name="Grigoriev I.V."/>
            <person name="Hibbett D.S."/>
            <person name="Martin F."/>
            <person name="Nordberg H.P."/>
            <person name="Cantor M.N."/>
            <person name="Hua S.X."/>
        </authorList>
    </citation>
    <scope>NUCLEOTIDE SEQUENCE [LARGE SCALE GENOMIC DNA]</scope>
    <source>
        <strain evidence="1 2">F 1598</strain>
    </source>
</reference>
<sequence>MLICPAHATLLPDLPTTVTFMSYDARLDLPNPRSIKVHVACARVAHVGNGKIIDKLWEDGCGDITIDQISCEFERANFAAMHSTIHSPLSHRTSPEHVARRIKTRESHFTDSYIVDQYVLIFMSDMRMNRTWPEQEWSRS</sequence>
<dbReference type="HOGENOM" id="CLU_1835877_0_0_1"/>
<organism evidence="1 2">
    <name type="scientific">Piloderma croceum (strain F 1598)</name>
    <dbReference type="NCBI Taxonomy" id="765440"/>
    <lineage>
        <taxon>Eukaryota</taxon>
        <taxon>Fungi</taxon>
        <taxon>Dikarya</taxon>
        <taxon>Basidiomycota</taxon>
        <taxon>Agaricomycotina</taxon>
        <taxon>Agaricomycetes</taxon>
        <taxon>Agaricomycetidae</taxon>
        <taxon>Atheliales</taxon>
        <taxon>Atheliaceae</taxon>
        <taxon>Piloderma</taxon>
    </lineage>
</organism>
<protein>
    <submittedName>
        <fullName evidence="1">Uncharacterized protein</fullName>
    </submittedName>
</protein>
<dbReference type="AlphaFoldDB" id="A0A0C3BQJ2"/>
<accession>A0A0C3BQJ2</accession>
<reference evidence="2" key="2">
    <citation type="submission" date="2015-01" db="EMBL/GenBank/DDBJ databases">
        <title>Evolutionary Origins and Diversification of the Mycorrhizal Mutualists.</title>
        <authorList>
            <consortium name="DOE Joint Genome Institute"/>
            <consortium name="Mycorrhizal Genomics Consortium"/>
            <person name="Kohler A."/>
            <person name="Kuo A."/>
            <person name="Nagy L.G."/>
            <person name="Floudas D."/>
            <person name="Copeland A."/>
            <person name="Barry K.W."/>
            <person name="Cichocki N."/>
            <person name="Veneault-Fourrey C."/>
            <person name="LaButti K."/>
            <person name="Lindquist E.A."/>
            <person name="Lipzen A."/>
            <person name="Lundell T."/>
            <person name="Morin E."/>
            <person name="Murat C."/>
            <person name="Riley R."/>
            <person name="Ohm R."/>
            <person name="Sun H."/>
            <person name="Tunlid A."/>
            <person name="Henrissat B."/>
            <person name="Grigoriev I.V."/>
            <person name="Hibbett D.S."/>
            <person name="Martin F."/>
        </authorList>
    </citation>
    <scope>NUCLEOTIDE SEQUENCE [LARGE SCALE GENOMIC DNA]</scope>
    <source>
        <strain evidence="2">F 1598</strain>
    </source>
</reference>